<dbReference type="NCBIfam" id="TIGR00229">
    <property type="entry name" value="sensory_box"/>
    <property type="match status" value="3"/>
</dbReference>
<dbReference type="CDD" id="cd00075">
    <property type="entry name" value="HATPase"/>
    <property type="match status" value="1"/>
</dbReference>
<reference evidence="14 15" key="1">
    <citation type="submission" date="2021-03" db="EMBL/GenBank/DDBJ databases">
        <title>Genomic and phenotypic characterization of Chloracidobacterium isolates provides evidence for multiple species.</title>
        <authorList>
            <person name="Saini M.K."/>
            <person name="Costas A.M.G."/>
            <person name="Tank M."/>
            <person name="Bryant D.A."/>
        </authorList>
    </citation>
    <scope>NUCLEOTIDE SEQUENCE [LARGE SCALE GENOMIC DNA]</scope>
    <source>
        <strain evidence="14 15">N</strain>
    </source>
</reference>
<dbReference type="PANTHER" id="PTHR43065:SF10">
    <property type="entry name" value="PEROXIDE STRESS-ACTIVATED HISTIDINE KINASE MAK3"/>
    <property type="match status" value="1"/>
</dbReference>
<sequence length="988" mass="109963">MVSACATSNPALYPVVEATSAPNGTPVVLVVDDDFQLCEFLGDLLESDGFEVLKAWNGEEALRLVETITPDLVLLDIHMPHLDGIQTCAELRKRPKTAHTPILMLTAVIEEESIEQAFVAGATDYMTKPPSPLALRFRAAGLINAHRRNRQLRETETRLQSVIRHASDAILTLDQTLTVVSANPSAAHLFAAATEHLIGRSIGELLAIAPENLGALPVETESCFPGAPGRMVEVTAGEFHSGSRRFYTLIVRDITERKKAENQLREWQVMLQSTLDTLSAHIAVLDQNGVILEVNEAWKRFARENGLQTGNFGIGMNYLALCEQATGPESEVAHALARGIRQVMAGKAAYTLEYPRHSPWARRWFIARVARLADLPEAPIVVAHEESTEQHLAREQLQQANQFMRRVIEAIPDGIGVLDAHGRLKLANRALSHILGVPASELLRQRVSGFLTRHRRPALREAVRRLLHQGGGVEDIETSVRRKDGCFVPVRLSLVPVMSDQTLVVIVEDLTPQKAMVEVLRRRDEEWSATVDAISDLILLEDSQGRLRRCNRAVTTFLGATYQRLIGQPTVRYFFPHLSATAKTLREAVGDQPEFQFPGRDQWFEMSSYWIPQERGIGTGWVHVIKDITARRQADSAMRRLTAAIEQIAEAVVMLDGSGYVQYVNPAFEKTTGLVRESAYGCQFFELPVGPVQASLRDEIFRALQSGREWHGIYTARRKDGTTYQEEASVSPVWDEAGRLQNIVAVCRDVTEQLRYESIAEAVNVMETTGYIFSGIRHEMGNPINSVKTALTVLKQMENPSRATIAKYLDRSLAEISRVEYLLKTLRSFSLYETPVLEPLPVAPFLERFCSLIEEDFAKRGIRLEYRFEKDAGTVRADQRALHQALLNLVTNAADALEGCDDPTITLRVFRREHLVSIVIADNGVGLTPQQLDQLFKPFYTSKPHGTGLGLVITRKLITKMNGTVELRPGPTGGCEAIVTLEAVAPKE</sequence>
<feature type="modified residue" description="4-aspartylphosphate" evidence="9">
    <location>
        <position position="76"/>
    </location>
</feature>
<organism evidence="14 15">
    <name type="scientific">Chloracidobacterium sp. N</name>
    <dbReference type="NCBI Taxonomy" id="2821540"/>
    <lineage>
        <taxon>Bacteria</taxon>
        <taxon>Pseudomonadati</taxon>
        <taxon>Acidobacteriota</taxon>
        <taxon>Terriglobia</taxon>
        <taxon>Terriglobales</taxon>
        <taxon>Acidobacteriaceae</taxon>
        <taxon>Chloracidobacterium</taxon>
        <taxon>Chloracidobacterium aggregatum</taxon>
    </lineage>
</organism>
<evidence type="ECO:0000259" key="11">
    <source>
        <dbReference type="PROSITE" id="PS50110"/>
    </source>
</evidence>
<dbReference type="InterPro" id="IPR005467">
    <property type="entry name" value="His_kinase_dom"/>
</dbReference>
<feature type="domain" description="Response regulatory" evidence="11">
    <location>
        <begin position="27"/>
        <end position="143"/>
    </location>
</feature>
<keyword evidence="3 9" id="KW-0597">Phosphoprotein</keyword>
<keyword evidence="6" id="KW-0418">Kinase</keyword>
<dbReference type="SMART" id="SM00091">
    <property type="entry name" value="PAS"/>
    <property type="match status" value="5"/>
</dbReference>
<dbReference type="PANTHER" id="PTHR43065">
    <property type="entry name" value="SENSOR HISTIDINE KINASE"/>
    <property type="match status" value="1"/>
</dbReference>
<dbReference type="EMBL" id="CP072642">
    <property type="protein sequence ID" value="QUV93123.1"/>
    <property type="molecule type" value="Genomic_DNA"/>
</dbReference>
<dbReference type="Pfam" id="PF00072">
    <property type="entry name" value="Response_reg"/>
    <property type="match status" value="1"/>
</dbReference>
<dbReference type="Proteomes" id="UP000677668">
    <property type="component" value="Chromosome 1"/>
</dbReference>
<dbReference type="InterPro" id="IPR013767">
    <property type="entry name" value="PAS_fold"/>
</dbReference>
<feature type="domain" description="PAS" evidence="12">
    <location>
        <begin position="155"/>
        <end position="206"/>
    </location>
</feature>
<keyword evidence="8" id="KW-0902">Two-component regulatory system</keyword>
<dbReference type="SMART" id="SM00388">
    <property type="entry name" value="HisKA"/>
    <property type="match status" value="1"/>
</dbReference>
<dbReference type="PROSITE" id="PS50109">
    <property type="entry name" value="HIS_KIN"/>
    <property type="match status" value="1"/>
</dbReference>
<dbReference type="InterPro" id="IPR001610">
    <property type="entry name" value="PAC"/>
</dbReference>
<dbReference type="EC" id="2.7.13.3" evidence="2"/>
<dbReference type="CDD" id="cd00082">
    <property type="entry name" value="HisKA"/>
    <property type="match status" value="1"/>
</dbReference>
<feature type="domain" description="PAC" evidence="13">
    <location>
        <begin position="708"/>
        <end position="762"/>
    </location>
</feature>
<dbReference type="PROSITE" id="PS50113">
    <property type="entry name" value="PAC"/>
    <property type="match status" value="1"/>
</dbReference>
<dbReference type="SMART" id="SM00086">
    <property type="entry name" value="PAC"/>
    <property type="match status" value="3"/>
</dbReference>
<dbReference type="CDD" id="cd00130">
    <property type="entry name" value="PAS"/>
    <property type="match status" value="3"/>
</dbReference>
<evidence type="ECO:0000313" key="15">
    <source>
        <dbReference type="Proteomes" id="UP000677668"/>
    </source>
</evidence>
<dbReference type="InterPro" id="IPR011006">
    <property type="entry name" value="CheY-like_superfamily"/>
</dbReference>
<dbReference type="CDD" id="cd17574">
    <property type="entry name" value="REC_OmpR"/>
    <property type="match status" value="1"/>
</dbReference>
<dbReference type="SUPFAM" id="SSF52172">
    <property type="entry name" value="CheY-like"/>
    <property type="match status" value="1"/>
</dbReference>
<protein>
    <recommendedName>
        <fullName evidence="2">histidine kinase</fullName>
        <ecNumber evidence="2">2.7.13.3</ecNumber>
    </recommendedName>
</protein>
<evidence type="ECO:0000259" key="13">
    <source>
        <dbReference type="PROSITE" id="PS50113"/>
    </source>
</evidence>
<dbReference type="Gene3D" id="3.30.450.20">
    <property type="entry name" value="PAS domain"/>
    <property type="match status" value="5"/>
</dbReference>
<dbReference type="InterPro" id="IPR035965">
    <property type="entry name" value="PAS-like_dom_sf"/>
</dbReference>
<dbReference type="RefSeq" id="WP_211421534.1">
    <property type="nucleotide sequence ID" value="NZ_CP072642.1"/>
</dbReference>
<feature type="domain" description="PAS" evidence="12">
    <location>
        <begin position="523"/>
        <end position="575"/>
    </location>
</feature>
<dbReference type="InterPro" id="IPR013656">
    <property type="entry name" value="PAS_4"/>
</dbReference>
<evidence type="ECO:0000313" key="14">
    <source>
        <dbReference type="EMBL" id="QUV93123.1"/>
    </source>
</evidence>
<keyword evidence="5" id="KW-0547">Nucleotide-binding</keyword>
<name>A0ABX8AY35_9BACT</name>
<comment type="catalytic activity">
    <reaction evidence="1">
        <text>ATP + protein L-histidine = ADP + protein N-phospho-L-histidine.</text>
        <dbReference type="EC" id="2.7.13.3"/>
    </reaction>
</comment>
<dbReference type="InterPro" id="IPR004358">
    <property type="entry name" value="Sig_transdc_His_kin-like_C"/>
</dbReference>
<dbReference type="InterPro" id="IPR000700">
    <property type="entry name" value="PAS-assoc_C"/>
</dbReference>
<dbReference type="Gene3D" id="1.10.287.130">
    <property type="match status" value="1"/>
</dbReference>
<dbReference type="InterPro" id="IPR003594">
    <property type="entry name" value="HATPase_dom"/>
</dbReference>
<dbReference type="PRINTS" id="PR00344">
    <property type="entry name" value="BCTRLSENSOR"/>
</dbReference>
<gene>
    <name evidence="14" type="ORF">J8C05_06975</name>
</gene>
<evidence type="ECO:0000256" key="3">
    <source>
        <dbReference type="ARBA" id="ARBA00022553"/>
    </source>
</evidence>
<evidence type="ECO:0000256" key="5">
    <source>
        <dbReference type="ARBA" id="ARBA00022741"/>
    </source>
</evidence>
<dbReference type="Gene3D" id="3.40.50.2300">
    <property type="match status" value="1"/>
</dbReference>
<dbReference type="InterPro" id="IPR001789">
    <property type="entry name" value="Sig_transdc_resp-reg_receiver"/>
</dbReference>
<dbReference type="Gene3D" id="3.30.565.10">
    <property type="entry name" value="Histidine kinase-like ATPase, C-terminal domain"/>
    <property type="match status" value="1"/>
</dbReference>
<dbReference type="PROSITE" id="PS50110">
    <property type="entry name" value="RESPONSE_REGULATORY"/>
    <property type="match status" value="1"/>
</dbReference>
<dbReference type="InterPro" id="IPR000014">
    <property type="entry name" value="PAS"/>
</dbReference>
<proteinExistence type="predicted"/>
<dbReference type="SMART" id="SM00448">
    <property type="entry name" value="REC"/>
    <property type="match status" value="1"/>
</dbReference>
<evidence type="ECO:0000259" key="10">
    <source>
        <dbReference type="PROSITE" id="PS50109"/>
    </source>
</evidence>
<dbReference type="InterPro" id="IPR036097">
    <property type="entry name" value="HisK_dim/P_sf"/>
</dbReference>
<dbReference type="InterPro" id="IPR003661">
    <property type="entry name" value="HisK_dim/P_dom"/>
</dbReference>
<dbReference type="SUPFAM" id="SSF55874">
    <property type="entry name" value="ATPase domain of HSP90 chaperone/DNA topoisomerase II/histidine kinase"/>
    <property type="match status" value="1"/>
</dbReference>
<dbReference type="SUPFAM" id="SSF47384">
    <property type="entry name" value="Homodimeric domain of signal transducing histidine kinase"/>
    <property type="match status" value="1"/>
</dbReference>
<feature type="domain" description="Histidine kinase" evidence="10">
    <location>
        <begin position="775"/>
        <end position="985"/>
    </location>
</feature>
<evidence type="ECO:0000256" key="7">
    <source>
        <dbReference type="ARBA" id="ARBA00022840"/>
    </source>
</evidence>
<accession>A0ABX8AY35</accession>
<evidence type="ECO:0000256" key="1">
    <source>
        <dbReference type="ARBA" id="ARBA00000085"/>
    </source>
</evidence>
<dbReference type="InterPro" id="IPR036890">
    <property type="entry name" value="HATPase_C_sf"/>
</dbReference>
<evidence type="ECO:0000259" key="12">
    <source>
        <dbReference type="PROSITE" id="PS50112"/>
    </source>
</evidence>
<feature type="domain" description="PAS" evidence="12">
    <location>
        <begin position="637"/>
        <end position="707"/>
    </location>
</feature>
<evidence type="ECO:0000256" key="2">
    <source>
        <dbReference type="ARBA" id="ARBA00012438"/>
    </source>
</evidence>
<evidence type="ECO:0000256" key="9">
    <source>
        <dbReference type="PROSITE-ProRule" id="PRU00169"/>
    </source>
</evidence>
<dbReference type="Pfam" id="PF02518">
    <property type="entry name" value="HATPase_c"/>
    <property type="match status" value="1"/>
</dbReference>
<keyword evidence="15" id="KW-1185">Reference proteome</keyword>
<dbReference type="Pfam" id="PF00989">
    <property type="entry name" value="PAS"/>
    <property type="match status" value="2"/>
</dbReference>
<dbReference type="Pfam" id="PF13188">
    <property type="entry name" value="PAS_8"/>
    <property type="match status" value="1"/>
</dbReference>
<keyword evidence="7" id="KW-0067">ATP-binding</keyword>
<evidence type="ECO:0000256" key="8">
    <source>
        <dbReference type="ARBA" id="ARBA00023012"/>
    </source>
</evidence>
<dbReference type="PROSITE" id="PS50112">
    <property type="entry name" value="PAS"/>
    <property type="match status" value="4"/>
</dbReference>
<keyword evidence="4" id="KW-0808">Transferase</keyword>
<dbReference type="Pfam" id="PF08448">
    <property type="entry name" value="PAS_4"/>
    <property type="match status" value="2"/>
</dbReference>
<evidence type="ECO:0000256" key="4">
    <source>
        <dbReference type="ARBA" id="ARBA00022679"/>
    </source>
</evidence>
<dbReference type="SUPFAM" id="SSF55785">
    <property type="entry name" value="PYP-like sensor domain (PAS domain)"/>
    <property type="match status" value="5"/>
</dbReference>
<dbReference type="SMART" id="SM00387">
    <property type="entry name" value="HATPase_c"/>
    <property type="match status" value="1"/>
</dbReference>
<evidence type="ECO:0000256" key="6">
    <source>
        <dbReference type="ARBA" id="ARBA00022777"/>
    </source>
</evidence>
<feature type="domain" description="PAS" evidence="12">
    <location>
        <begin position="400"/>
        <end position="470"/>
    </location>
</feature>